<dbReference type="GO" id="GO:0070403">
    <property type="term" value="F:NAD+ binding"/>
    <property type="evidence" value="ECO:0007669"/>
    <property type="project" value="UniProtKB-UniRule"/>
</dbReference>
<feature type="binding site" evidence="4">
    <location>
        <position position="57"/>
    </location>
    <ligand>
        <name>NAD(+)</name>
        <dbReference type="ChEBI" id="CHEBI:57540"/>
    </ligand>
</feature>
<dbReference type="HAMAP" id="MF_01968">
    <property type="entry name" value="Sirtuin_ClassU"/>
    <property type="match status" value="1"/>
</dbReference>
<dbReference type="Proteomes" id="UP000001578">
    <property type="component" value="Chromosome"/>
</dbReference>
<dbReference type="HOGENOM" id="CLU_023643_3_0_9"/>
<feature type="binding site" evidence="4">
    <location>
        <position position="64"/>
    </location>
    <ligand>
        <name>NAD(+)</name>
        <dbReference type="ChEBI" id="CHEBI:57540"/>
    </ligand>
</feature>
<feature type="binding site" evidence="4">
    <location>
        <position position="245"/>
    </location>
    <ligand>
        <name>NAD(+)</name>
        <dbReference type="ChEBI" id="CHEBI:57540"/>
    </ligand>
</feature>
<dbReference type="PANTHER" id="PTHR11085">
    <property type="entry name" value="NAD-DEPENDENT PROTEIN DEACYLASE SIRTUIN-5, MITOCHONDRIAL-RELATED"/>
    <property type="match status" value="1"/>
</dbReference>
<name>A4ING8_GEOTN</name>
<keyword evidence="2 4" id="KW-0808">Transferase</keyword>
<feature type="binding site" evidence="4 5">
    <location>
        <position position="182"/>
    </location>
    <ligand>
        <name>Zn(2+)</name>
        <dbReference type="ChEBI" id="CHEBI:29105"/>
    </ligand>
</feature>
<dbReference type="eggNOG" id="COG0846">
    <property type="taxonomic scope" value="Bacteria"/>
</dbReference>
<dbReference type="InterPro" id="IPR029035">
    <property type="entry name" value="DHS-like_NAD/FAD-binding_dom"/>
</dbReference>
<feature type="binding site" evidence="4">
    <location>
        <position position="263"/>
    </location>
    <ligand>
        <name>NAD(+)</name>
        <dbReference type="ChEBI" id="CHEBI:57540"/>
    </ligand>
</feature>
<evidence type="ECO:0000256" key="5">
    <source>
        <dbReference type="PROSITE-ProRule" id="PRU00236"/>
    </source>
</evidence>
<feature type="binding site" evidence="4 5">
    <location>
        <position position="179"/>
    </location>
    <ligand>
        <name>Zn(2+)</name>
        <dbReference type="ChEBI" id="CHEBI:29105"/>
    </ligand>
</feature>
<comment type="catalytic activity">
    <reaction evidence="4">
        <text>N(6)-acetyl-L-lysyl-[protein] + NAD(+) + H2O = 2''-O-acetyl-ADP-D-ribose + nicotinamide + L-lysyl-[protein]</text>
        <dbReference type="Rhea" id="RHEA:43636"/>
        <dbReference type="Rhea" id="RHEA-COMP:9752"/>
        <dbReference type="Rhea" id="RHEA-COMP:10731"/>
        <dbReference type="ChEBI" id="CHEBI:15377"/>
        <dbReference type="ChEBI" id="CHEBI:17154"/>
        <dbReference type="ChEBI" id="CHEBI:29969"/>
        <dbReference type="ChEBI" id="CHEBI:57540"/>
        <dbReference type="ChEBI" id="CHEBI:61930"/>
        <dbReference type="ChEBI" id="CHEBI:83767"/>
        <dbReference type="EC" id="2.3.1.286"/>
    </reaction>
</comment>
<gene>
    <name evidence="4" type="primary">cobB</name>
    <name evidence="7" type="ordered locus">GTNG_1502</name>
</gene>
<feature type="binding site" evidence="4">
    <location>
        <position position="151"/>
    </location>
    <ligand>
        <name>NAD(+)</name>
        <dbReference type="ChEBI" id="CHEBI:57540"/>
    </ligand>
</feature>
<comment type="caution">
    <text evidence="4">Lacks conserved residue(s) required for the propagation of feature annotation.</text>
</comment>
<reference evidence="7 8" key="1">
    <citation type="journal article" date="2007" name="Proc. Natl. Acad. Sci. U.S.A.">
        <title>Genome and proteome of long-chain alkane degrading Geobacillus thermodenitrificans NG80-2 isolated from a deep-subsurface oil reservoir.</title>
        <authorList>
            <person name="Feng L."/>
            <person name="Wang W."/>
            <person name="Cheng J."/>
            <person name="Ren Y."/>
            <person name="Zhao G."/>
            <person name="Gao C."/>
            <person name="Tang Y."/>
            <person name="Liu X."/>
            <person name="Han W."/>
            <person name="Peng X."/>
            <person name="Liu R."/>
            <person name="Wang L."/>
        </authorList>
    </citation>
    <scope>NUCLEOTIDE SEQUENCE [LARGE SCALE GENOMIC DNA]</scope>
    <source>
        <strain evidence="7 8">NG80-2</strain>
    </source>
</reference>
<evidence type="ECO:0000256" key="3">
    <source>
        <dbReference type="ARBA" id="ARBA00023027"/>
    </source>
</evidence>
<dbReference type="KEGG" id="gtn:GTNG_1502"/>
<evidence type="ECO:0000256" key="2">
    <source>
        <dbReference type="ARBA" id="ARBA00022679"/>
    </source>
</evidence>
<feature type="binding site" evidence="4">
    <location>
        <position position="136"/>
    </location>
    <ligand>
        <name>nicotinamide</name>
        <dbReference type="ChEBI" id="CHEBI:17154"/>
    </ligand>
</feature>
<feature type="binding site" evidence="4">
    <location>
        <position position="219"/>
    </location>
    <ligand>
        <name>NAD(+)</name>
        <dbReference type="ChEBI" id="CHEBI:57540"/>
    </ligand>
</feature>
<dbReference type="SUPFAM" id="SSF52467">
    <property type="entry name" value="DHS-like NAD/FAD-binding domain"/>
    <property type="match status" value="1"/>
</dbReference>
<sequence>MEFQLYIMASKRTKGDIRKTKRLIGRERNNMNPIEQFGQWIREANTIAVLTGAGMSTESGIPDFRSENGIYAQEERVEYYLSEHYYQKNPVDFWRRFKRMFSLKLMGDFAPNAGHRFLRWLEDIGKTVVILTQNIDGLHTKAGNTNVIELHGTLQTATCPSCGKTYDLAFVNRTDVPCCGECGTILKPDVVLFGGLVPHIEEAFARAAESDLLLAMGTSLEVAPVNQIPFYVAAESPATRKVLINKTATRMDGIFDLIIYGGIGETVAAVRERLEQK</sequence>
<dbReference type="GO" id="GO:0008270">
    <property type="term" value="F:zinc ion binding"/>
    <property type="evidence" value="ECO:0007669"/>
    <property type="project" value="UniProtKB-UniRule"/>
</dbReference>
<dbReference type="EC" id="2.3.1.286" evidence="4"/>
<dbReference type="GO" id="GO:0005737">
    <property type="term" value="C:cytoplasm"/>
    <property type="evidence" value="ECO:0007669"/>
    <property type="project" value="UniProtKB-SubCell"/>
</dbReference>
<evidence type="ECO:0000313" key="7">
    <source>
        <dbReference type="EMBL" id="ABO66872.1"/>
    </source>
</evidence>
<comment type="function">
    <text evidence="4">NAD-dependent protein deacetylase which modulates the activities of several enzymes which are inactive in their acetylated form.</text>
</comment>
<dbReference type="NCBIfam" id="NF001754">
    <property type="entry name" value="PRK00481.1-4"/>
    <property type="match status" value="1"/>
</dbReference>
<feature type="binding site" evidence="4 5">
    <location>
        <position position="159"/>
    </location>
    <ligand>
        <name>Zn(2+)</name>
        <dbReference type="ChEBI" id="CHEBI:29105"/>
    </ligand>
</feature>
<dbReference type="Pfam" id="PF02146">
    <property type="entry name" value="SIR2"/>
    <property type="match status" value="1"/>
</dbReference>
<dbReference type="InterPro" id="IPR050134">
    <property type="entry name" value="NAD-dep_sirtuin_deacylases"/>
</dbReference>
<dbReference type="Gene3D" id="3.40.50.1220">
    <property type="entry name" value="TPP-binding domain"/>
    <property type="match status" value="1"/>
</dbReference>
<feature type="binding site" evidence="4">
    <location>
        <position position="136"/>
    </location>
    <ligand>
        <name>NAD(+)</name>
        <dbReference type="ChEBI" id="CHEBI:57540"/>
    </ligand>
</feature>
<feature type="binding site" evidence="4">
    <location>
        <position position="218"/>
    </location>
    <ligand>
        <name>NAD(+)</name>
        <dbReference type="ChEBI" id="CHEBI:57540"/>
    </ligand>
</feature>
<proteinExistence type="inferred from homology"/>
<evidence type="ECO:0000256" key="4">
    <source>
        <dbReference type="HAMAP-Rule" id="MF_01968"/>
    </source>
</evidence>
<evidence type="ECO:0000256" key="1">
    <source>
        <dbReference type="ARBA" id="ARBA00022490"/>
    </source>
</evidence>
<organism evidence="7 8">
    <name type="scientific">Geobacillus thermodenitrificans (strain NG80-2)</name>
    <dbReference type="NCBI Taxonomy" id="420246"/>
    <lineage>
        <taxon>Bacteria</taxon>
        <taxon>Bacillati</taxon>
        <taxon>Bacillota</taxon>
        <taxon>Bacilli</taxon>
        <taxon>Bacillales</taxon>
        <taxon>Anoxybacillaceae</taxon>
        <taxon>Geobacillus</taxon>
    </lineage>
</organism>
<comment type="subcellular location">
    <subcellularLocation>
        <location evidence="4">Cytoplasm</location>
    </subcellularLocation>
</comment>
<comment type="similarity">
    <text evidence="4">Belongs to the sirtuin family. Class U subfamily.</text>
</comment>
<dbReference type="InterPro" id="IPR003000">
    <property type="entry name" value="Sirtuin"/>
</dbReference>
<feature type="binding site" evidence="4 5">
    <location>
        <position position="162"/>
    </location>
    <ligand>
        <name>Zn(2+)</name>
        <dbReference type="ChEBI" id="CHEBI:29105"/>
    </ligand>
</feature>
<evidence type="ECO:0000313" key="8">
    <source>
        <dbReference type="Proteomes" id="UP000001578"/>
    </source>
</evidence>
<dbReference type="InterPro" id="IPR026590">
    <property type="entry name" value="Ssirtuin_cat_dom"/>
</dbReference>
<evidence type="ECO:0000259" key="6">
    <source>
        <dbReference type="PROSITE" id="PS50305"/>
    </source>
</evidence>
<feature type="binding site" evidence="4">
    <location>
        <position position="64"/>
    </location>
    <ligand>
        <name>nicotinamide</name>
        <dbReference type="ChEBI" id="CHEBI:17154"/>
    </ligand>
</feature>
<feature type="active site" description="Proton acceptor" evidence="4 5">
    <location>
        <position position="151"/>
    </location>
</feature>
<dbReference type="PROSITE" id="PS50305">
    <property type="entry name" value="SIRTUIN"/>
    <property type="match status" value="1"/>
</dbReference>
<dbReference type="Gene3D" id="3.30.1600.10">
    <property type="entry name" value="SIR2/SIRT2 'Small Domain"/>
    <property type="match status" value="1"/>
</dbReference>
<dbReference type="GO" id="GO:0017136">
    <property type="term" value="F:histone deacetylase activity, NAD-dependent"/>
    <property type="evidence" value="ECO:0007669"/>
    <property type="project" value="TreeGrafter"/>
</dbReference>
<keyword evidence="1 4" id="KW-0963">Cytoplasm</keyword>
<feature type="binding site" evidence="4">
    <location>
        <position position="133"/>
    </location>
    <ligand>
        <name>NAD(+)</name>
        <dbReference type="ChEBI" id="CHEBI:57540"/>
    </ligand>
</feature>
<comment type="cofactor">
    <cofactor evidence="4">
        <name>Zn(2+)</name>
        <dbReference type="ChEBI" id="CHEBI:29105"/>
    </cofactor>
    <text evidence="4">Binds 1 zinc ion per subunit.</text>
</comment>
<keyword evidence="4 5" id="KW-0479">Metal-binding</keyword>
<protein>
    <recommendedName>
        <fullName evidence="4">NAD-dependent protein deacetylase</fullName>
        <ecNumber evidence="4">2.3.1.286</ecNumber>
    </recommendedName>
    <alternativeName>
        <fullName evidence="4">Regulatory protein SIR2 homolog</fullName>
    </alternativeName>
</protein>
<dbReference type="PANTHER" id="PTHR11085:SF4">
    <property type="entry name" value="NAD-DEPENDENT PROTEIN DEACYLASE"/>
    <property type="match status" value="1"/>
</dbReference>
<keyword evidence="4 5" id="KW-0862">Zinc</keyword>
<dbReference type="InterPro" id="IPR028628">
    <property type="entry name" value="Sirtuin_class_U"/>
</dbReference>
<feature type="binding site" evidence="4">
    <location>
        <position position="135"/>
    </location>
    <ligand>
        <name>NAD(+)</name>
        <dbReference type="ChEBI" id="CHEBI:57540"/>
    </ligand>
</feature>
<keyword evidence="3 4" id="KW-0520">NAD</keyword>
<feature type="domain" description="Deacetylase sirtuin-type" evidence="6">
    <location>
        <begin position="27"/>
        <end position="277"/>
    </location>
</feature>
<accession>A4ING8</accession>
<dbReference type="AlphaFoldDB" id="A4ING8"/>
<dbReference type="EMBL" id="CP000557">
    <property type="protein sequence ID" value="ABO66872.1"/>
    <property type="molecule type" value="Genomic_DNA"/>
</dbReference>
<feature type="binding site" evidence="4">
    <location>
        <position position="135"/>
    </location>
    <ligand>
        <name>nicotinamide</name>
        <dbReference type="ChEBI" id="CHEBI:17154"/>
    </ligand>
</feature>
<feature type="binding site" evidence="4">
    <location>
        <position position="65"/>
    </location>
    <ligand>
        <name>NAD(+)</name>
        <dbReference type="ChEBI" id="CHEBI:57540"/>
    </ligand>
</feature>
<dbReference type="InterPro" id="IPR026591">
    <property type="entry name" value="Sirtuin_cat_small_dom_sf"/>
</dbReference>
<feature type="binding site" evidence="4">
    <location>
        <position position="53"/>
    </location>
    <ligand>
        <name>NAD(+)</name>
        <dbReference type="ChEBI" id="CHEBI:57540"/>
    </ligand>
</feature>